<comment type="caution">
    <text evidence="1">The sequence shown here is derived from an EMBL/GenBank/DDBJ whole genome shotgun (WGS) entry which is preliminary data.</text>
</comment>
<gene>
    <name evidence="1" type="ORF">Nepgr_026524</name>
</gene>
<dbReference type="EMBL" id="BSYO01000028">
    <property type="protein sequence ID" value="GMH24681.1"/>
    <property type="molecule type" value="Genomic_DNA"/>
</dbReference>
<accession>A0AAD3T9X2</accession>
<evidence type="ECO:0000313" key="2">
    <source>
        <dbReference type="Proteomes" id="UP001279734"/>
    </source>
</evidence>
<protein>
    <submittedName>
        <fullName evidence="1">Uncharacterized protein</fullName>
    </submittedName>
</protein>
<dbReference type="AlphaFoldDB" id="A0AAD3T9X2"/>
<keyword evidence="2" id="KW-1185">Reference proteome</keyword>
<sequence length="91" mass="9803">MARHDRRPYNALATVDGHGSSVSANHHCSSQAGNTSSCTVYLLAARFNAWPLVAHVPTTSVGRWPSTPPTFAIGCQRTSISGFVMKPVNHR</sequence>
<dbReference type="Proteomes" id="UP001279734">
    <property type="component" value="Unassembled WGS sequence"/>
</dbReference>
<organism evidence="1 2">
    <name type="scientific">Nepenthes gracilis</name>
    <name type="common">Slender pitcher plant</name>
    <dbReference type="NCBI Taxonomy" id="150966"/>
    <lineage>
        <taxon>Eukaryota</taxon>
        <taxon>Viridiplantae</taxon>
        <taxon>Streptophyta</taxon>
        <taxon>Embryophyta</taxon>
        <taxon>Tracheophyta</taxon>
        <taxon>Spermatophyta</taxon>
        <taxon>Magnoliopsida</taxon>
        <taxon>eudicotyledons</taxon>
        <taxon>Gunneridae</taxon>
        <taxon>Pentapetalae</taxon>
        <taxon>Caryophyllales</taxon>
        <taxon>Nepenthaceae</taxon>
        <taxon>Nepenthes</taxon>
    </lineage>
</organism>
<reference evidence="1" key="1">
    <citation type="submission" date="2023-05" db="EMBL/GenBank/DDBJ databases">
        <title>Nepenthes gracilis genome sequencing.</title>
        <authorList>
            <person name="Fukushima K."/>
        </authorList>
    </citation>
    <scope>NUCLEOTIDE SEQUENCE</scope>
    <source>
        <strain evidence="1">SING2019-196</strain>
    </source>
</reference>
<evidence type="ECO:0000313" key="1">
    <source>
        <dbReference type="EMBL" id="GMH24681.1"/>
    </source>
</evidence>
<name>A0AAD3T9X2_NEPGR</name>
<proteinExistence type="predicted"/>